<evidence type="ECO:0000256" key="1">
    <source>
        <dbReference type="SAM" id="Phobius"/>
    </source>
</evidence>
<keyword evidence="3" id="KW-1185">Reference proteome</keyword>
<accession>A0ABM8IKD3</accession>
<sequence length="117" mass="13527">MSFYFTYSDRNIRVNGTLIKAPIVEFYGRISRPNGGCYVLINGMKINAGKIDNLNYSLGDSILVRYIPGEYCVVQERVNPYRYYLYFTLEAILLIIGAVLINESFKGKSIWEYKSRN</sequence>
<dbReference type="EMBL" id="AP028055">
    <property type="protein sequence ID" value="BEH00518.1"/>
    <property type="molecule type" value="Genomic_DNA"/>
</dbReference>
<evidence type="ECO:0000313" key="2">
    <source>
        <dbReference type="EMBL" id="BEH00518.1"/>
    </source>
</evidence>
<evidence type="ECO:0000313" key="3">
    <source>
        <dbReference type="Proteomes" id="UP001496674"/>
    </source>
</evidence>
<reference evidence="2 3" key="1">
    <citation type="submission" date="2023-04" db="EMBL/GenBank/DDBJ databases">
        <title>Draft genome sequence of acteroides sedimenti strain YN3PY1.</title>
        <authorList>
            <person name="Yoshida N."/>
        </authorList>
    </citation>
    <scope>NUCLEOTIDE SEQUENCE [LARGE SCALE GENOMIC DNA]</scope>
    <source>
        <strain evidence="2 3">YN3PY1</strain>
    </source>
</reference>
<dbReference type="Proteomes" id="UP001496674">
    <property type="component" value="Chromosome"/>
</dbReference>
<gene>
    <name evidence="2" type="ORF">BSYN_27820</name>
</gene>
<keyword evidence="1" id="KW-0812">Transmembrane</keyword>
<proteinExistence type="predicted"/>
<organism evidence="2 3">
    <name type="scientific">Bacteroides sedimenti</name>
    <dbReference type="NCBI Taxonomy" id="2136147"/>
    <lineage>
        <taxon>Bacteria</taxon>
        <taxon>Pseudomonadati</taxon>
        <taxon>Bacteroidota</taxon>
        <taxon>Bacteroidia</taxon>
        <taxon>Bacteroidales</taxon>
        <taxon>Bacteroidaceae</taxon>
        <taxon>Bacteroides</taxon>
    </lineage>
</organism>
<protein>
    <submittedName>
        <fullName evidence="2">Uncharacterized protein</fullName>
    </submittedName>
</protein>
<keyword evidence="1" id="KW-0472">Membrane</keyword>
<name>A0ABM8IKD3_9BACE</name>
<feature type="transmembrane region" description="Helical" evidence="1">
    <location>
        <begin position="83"/>
        <end position="101"/>
    </location>
</feature>
<keyword evidence="1" id="KW-1133">Transmembrane helix</keyword>